<protein>
    <submittedName>
        <fullName evidence="1">Uncharacterized protein</fullName>
    </submittedName>
</protein>
<evidence type="ECO:0000313" key="2">
    <source>
        <dbReference type="Proteomes" id="UP000016638"/>
    </source>
</evidence>
<keyword evidence="2" id="KW-1185">Reference proteome</keyword>
<accession>U2V3S5</accession>
<dbReference type="EMBL" id="AWEZ01000017">
    <property type="protein sequence ID" value="ERL10012.1"/>
    <property type="molecule type" value="Genomic_DNA"/>
</dbReference>
<reference evidence="1 2" key="1">
    <citation type="submission" date="2013-08" db="EMBL/GenBank/DDBJ databases">
        <authorList>
            <person name="Durkin A.S."/>
            <person name="Haft D.R."/>
            <person name="McCorrison J."/>
            <person name="Torralba M."/>
            <person name="Gillis M."/>
            <person name="Haft D.H."/>
            <person name="Methe B."/>
            <person name="Sutton G."/>
            <person name="Nelson K.E."/>
        </authorList>
    </citation>
    <scope>NUCLEOTIDE SEQUENCE [LARGE SCALE GENOMIC DNA]</scope>
    <source>
        <strain evidence="1 2">F0195</strain>
    </source>
</reference>
<proteinExistence type="predicted"/>
<evidence type="ECO:0000313" key="1">
    <source>
        <dbReference type="EMBL" id="ERL10012.1"/>
    </source>
</evidence>
<comment type="caution">
    <text evidence="1">The sequence shown here is derived from an EMBL/GenBank/DDBJ whole genome shotgun (WGS) entry which is preliminary data.</text>
</comment>
<sequence>MMALAIATLRSDLLVRLRLRPTAFPFLSARGHADDLMREIPT</sequence>
<dbReference type="Proteomes" id="UP000016638">
    <property type="component" value="Unassembled WGS sequence"/>
</dbReference>
<gene>
    <name evidence="1" type="ORF">HMPREF1316_1386</name>
</gene>
<organism evidence="1 2">
    <name type="scientific">Olsenella profusa F0195</name>
    <dbReference type="NCBI Taxonomy" id="1125712"/>
    <lineage>
        <taxon>Bacteria</taxon>
        <taxon>Bacillati</taxon>
        <taxon>Actinomycetota</taxon>
        <taxon>Coriobacteriia</taxon>
        <taxon>Coriobacteriales</taxon>
        <taxon>Atopobiaceae</taxon>
        <taxon>Olsenella</taxon>
    </lineage>
</organism>
<name>U2V3S5_9ACTN</name>
<dbReference type="AlphaFoldDB" id="U2V3S5"/>